<dbReference type="Proteomes" id="UP001519460">
    <property type="component" value="Unassembled WGS sequence"/>
</dbReference>
<evidence type="ECO:0000313" key="2">
    <source>
        <dbReference type="Proteomes" id="UP001519460"/>
    </source>
</evidence>
<gene>
    <name evidence="1" type="ORF">BaRGS_00035864</name>
</gene>
<dbReference type="EMBL" id="JACVVK020000490">
    <property type="protein sequence ID" value="KAK7471525.1"/>
    <property type="molecule type" value="Genomic_DNA"/>
</dbReference>
<keyword evidence="2" id="KW-1185">Reference proteome</keyword>
<sequence>MQTQGGQLAICLSGGPSHSQIANNVKCRLGCAVRYTPSPRPREGPKREYSRSAPRKEEPCVCIEWANQELPRWCLTGTTISVCLLFQSFTLCSVPVLAPRQEGQKQRALGVNPLSPGTSVLTFRLTVLAGLATLEVKRKCAQLSGDVGGENVSVARE</sequence>
<protein>
    <submittedName>
        <fullName evidence="1">Uncharacterized protein</fullName>
    </submittedName>
</protein>
<comment type="caution">
    <text evidence="1">The sequence shown here is derived from an EMBL/GenBank/DDBJ whole genome shotgun (WGS) entry which is preliminary data.</text>
</comment>
<name>A0ABD0JDB7_9CAEN</name>
<organism evidence="1 2">
    <name type="scientific">Batillaria attramentaria</name>
    <dbReference type="NCBI Taxonomy" id="370345"/>
    <lineage>
        <taxon>Eukaryota</taxon>
        <taxon>Metazoa</taxon>
        <taxon>Spiralia</taxon>
        <taxon>Lophotrochozoa</taxon>
        <taxon>Mollusca</taxon>
        <taxon>Gastropoda</taxon>
        <taxon>Caenogastropoda</taxon>
        <taxon>Sorbeoconcha</taxon>
        <taxon>Cerithioidea</taxon>
        <taxon>Batillariidae</taxon>
        <taxon>Batillaria</taxon>
    </lineage>
</organism>
<proteinExistence type="predicted"/>
<reference evidence="1 2" key="1">
    <citation type="journal article" date="2023" name="Sci. Data">
        <title>Genome assembly of the Korean intertidal mud-creeper Batillaria attramentaria.</title>
        <authorList>
            <person name="Patra A.K."/>
            <person name="Ho P.T."/>
            <person name="Jun S."/>
            <person name="Lee S.J."/>
            <person name="Kim Y."/>
            <person name="Won Y.J."/>
        </authorList>
    </citation>
    <scope>NUCLEOTIDE SEQUENCE [LARGE SCALE GENOMIC DNA]</scope>
    <source>
        <strain evidence="1">Wonlab-2016</strain>
    </source>
</reference>
<evidence type="ECO:0000313" key="1">
    <source>
        <dbReference type="EMBL" id="KAK7471525.1"/>
    </source>
</evidence>
<accession>A0ABD0JDB7</accession>
<dbReference type="AlphaFoldDB" id="A0ABD0JDB7"/>